<organism evidence="1 2">
    <name type="scientific">Planoprotostelium fungivorum</name>
    <dbReference type="NCBI Taxonomy" id="1890364"/>
    <lineage>
        <taxon>Eukaryota</taxon>
        <taxon>Amoebozoa</taxon>
        <taxon>Evosea</taxon>
        <taxon>Variosea</taxon>
        <taxon>Cavosteliida</taxon>
        <taxon>Cavosteliaceae</taxon>
        <taxon>Planoprotostelium</taxon>
    </lineage>
</organism>
<keyword evidence="2" id="KW-1185">Reference proteome</keyword>
<sequence>MSSKKSCVSSVLMWRSAGSFNSSEFPLSEAAVTGSSHSDTTGARWDETLCSRSLQNLRILLNKRLKKKDMSAIDEILDTIPISEQELFGGHIHAFYDEIDPYHLGKWGAVAYLNPSVSVDIQSFLGALYKSGLYNDLAVTYWAQIVRPYYDRVRENEEGKQMVRDEIERVVLAYIDTLEQCPLPIRRACADGYRNEGHGPDDLIKACCLIFGLVLCTVLVEPASVEPRPRSLQDFMNDCGAAIAQMTQQKVSPPAEPLNSLFRELTPKVNAEFLRSIDDNEIELCSKIVAASAKPNHKKIQKIEDSLRQFFSTLQCEVSSANSGESQMNLGQQLTLMQKLEGWRVDKVNDGLTFYQSKLDGISARVDCESDKSITELIPIIISSWKRQVQNPTIEQLSENHSKMTFITPASFLSPPKFHSLNVWTHQSSHEGFIFVENCGKHEKPAGHSYMEMDVSGVYLSSNGKKTRISFIVHMRGGSSLNWVRRSSCKETAKLLARIMSNSK</sequence>
<gene>
    <name evidence="1" type="ORF">PROFUN_02039</name>
</gene>
<reference evidence="1 2" key="1">
    <citation type="journal article" date="2018" name="Genome Biol. Evol.">
        <title>Multiple Roots of Fruiting Body Formation in Amoebozoa.</title>
        <authorList>
            <person name="Hillmann F."/>
            <person name="Forbes G."/>
            <person name="Novohradska S."/>
            <person name="Ferling I."/>
            <person name="Riege K."/>
            <person name="Groth M."/>
            <person name="Westermann M."/>
            <person name="Marz M."/>
            <person name="Spaller T."/>
            <person name="Winckler T."/>
            <person name="Schaap P."/>
            <person name="Glockner G."/>
        </authorList>
    </citation>
    <scope>NUCLEOTIDE SEQUENCE [LARGE SCALE GENOMIC DNA]</scope>
    <source>
        <strain evidence="1 2">Jena</strain>
    </source>
</reference>
<dbReference type="Proteomes" id="UP000241769">
    <property type="component" value="Unassembled WGS sequence"/>
</dbReference>
<dbReference type="EMBL" id="MDYQ01000129">
    <property type="protein sequence ID" value="PRP81205.1"/>
    <property type="molecule type" value="Genomic_DNA"/>
</dbReference>
<comment type="caution">
    <text evidence="1">The sequence shown here is derived from an EMBL/GenBank/DDBJ whole genome shotgun (WGS) entry which is preliminary data.</text>
</comment>
<dbReference type="AlphaFoldDB" id="A0A2P6NB69"/>
<name>A0A2P6NB69_9EUKA</name>
<dbReference type="InParanoid" id="A0A2P6NB69"/>
<evidence type="ECO:0000313" key="1">
    <source>
        <dbReference type="EMBL" id="PRP81205.1"/>
    </source>
</evidence>
<protein>
    <submittedName>
        <fullName evidence="1">Uncharacterized protein</fullName>
    </submittedName>
</protein>
<evidence type="ECO:0000313" key="2">
    <source>
        <dbReference type="Proteomes" id="UP000241769"/>
    </source>
</evidence>
<proteinExistence type="predicted"/>
<accession>A0A2P6NB69</accession>